<dbReference type="InterPro" id="IPR036440">
    <property type="entry name" value="Peptidase_C15-like_sf"/>
</dbReference>
<gene>
    <name evidence="6" type="ORF">FBUS_09387</name>
</gene>
<keyword evidence="7" id="KW-1185">Reference proteome</keyword>
<dbReference type="PRINTS" id="PR00706">
    <property type="entry name" value="PYROGLUPTASE"/>
</dbReference>
<comment type="similarity">
    <text evidence="1">Belongs to the peptidase C15 family.</text>
</comment>
<keyword evidence="2" id="KW-0963">Cytoplasm</keyword>
<dbReference type="OrthoDB" id="407146at2759"/>
<sequence>MLNTSDKNTTVIAVTGFGPFSGVTRNSSSVAVDELKTLWDKHADLCQSPLKLITISQIPVTYEAVGKVVDEIWDLCPALVIHVGVDQSANVITLEQQAFNSPYLMPDTCNQICGQDGCCLSDGCHSLHCGLNLSRTANYLNEIGFKAQLSSFPGLYLCGYIYYR</sequence>
<protein>
    <submittedName>
        <fullName evidence="6">Pyroglutamyl-peptidase 1</fullName>
    </submittedName>
</protein>
<dbReference type="GO" id="GO:0016920">
    <property type="term" value="F:pyroglutamyl-peptidase activity"/>
    <property type="evidence" value="ECO:0007669"/>
    <property type="project" value="InterPro"/>
</dbReference>
<dbReference type="Pfam" id="PF01470">
    <property type="entry name" value="Peptidase_C15"/>
    <property type="match status" value="1"/>
</dbReference>
<keyword evidence="3" id="KW-0645">Protease</keyword>
<accession>A0A8E0VF30</accession>
<dbReference type="Proteomes" id="UP000728185">
    <property type="component" value="Unassembled WGS sequence"/>
</dbReference>
<evidence type="ECO:0000256" key="5">
    <source>
        <dbReference type="ARBA" id="ARBA00022807"/>
    </source>
</evidence>
<dbReference type="AlphaFoldDB" id="A0A8E0VF30"/>
<reference evidence="6" key="1">
    <citation type="submission" date="2019-05" db="EMBL/GenBank/DDBJ databases">
        <title>Annotation for the trematode Fasciolopsis buski.</title>
        <authorList>
            <person name="Choi Y.-J."/>
        </authorList>
    </citation>
    <scope>NUCLEOTIDE SEQUENCE</scope>
    <source>
        <strain evidence="6">HT</strain>
        <tissue evidence="6">Whole worm</tissue>
    </source>
</reference>
<dbReference type="GO" id="GO:0005829">
    <property type="term" value="C:cytosol"/>
    <property type="evidence" value="ECO:0007669"/>
    <property type="project" value="InterPro"/>
</dbReference>
<dbReference type="InterPro" id="IPR016125">
    <property type="entry name" value="Peptidase_C15-like"/>
</dbReference>
<dbReference type="GO" id="GO:0006508">
    <property type="term" value="P:proteolysis"/>
    <property type="evidence" value="ECO:0007669"/>
    <property type="project" value="UniProtKB-KW"/>
</dbReference>
<evidence type="ECO:0000256" key="4">
    <source>
        <dbReference type="ARBA" id="ARBA00022801"/>
    </source>
</evidence>
<comment type="caution">
    <text evidence="6">The sequence shown here is derived from an EMBL/GenBank/DDBJ whole genome shotgun (WGS) entry which is preliminary data.</text>
</comment>
<name>A0A8E0VF30_9TREM</name>
<evidence type="ECO:0000256" key="3">
    <source>
        <dbReference type="ARBA" id="ARBA00022670"/>
    </source>
</evidence>
<dbReference type="Gene3D" id="3.40.630.20">
    <property type="entry name" value="Peptidase C15, pyroglutamyl peptidase I-like"/>
    <property type="match status" value="1"/>
</dbReference>
<proteinExistence type="inferred from homology"/>
<organism evidence="6 7">
    <name type="scientific">Fasciolopsis buskii</name>
    <dbReference type="NCBI Taxonomy" id="27845"/>
    <lineage>
        <taxon>Eukaryota</taxon>
        <taxon>Metazoa</taxon>
        <taxon>Spiralia</taxon>
        <taxon>Lophotrochozoa</taxon>
        <taxon>Platyhelminthes</taxon>
        <taxon>Trematoda</taxon>
        <taxon>Digenea</taxon>
        <taxon>Plagiorchiida</taxon>
        <taxon>Echinostomata</taxon>
        <taxon>Echinostomatoidea</taxon>
        <taxon>Fasciolidae</taxon>
        <taxon>Fasciolopsis</taxon>
    </lineage>
</organism>
<dbReference type="PANTHER" id="PTHR23402:SF1">
    <property type="entry name" value="PYROGLUTAMYL-PEPTIDASE I"/>
    <property type="match status" value="1"/>
</dbReference>
<dbReference type="PANTHER" id="PTHR23402">
    <property type="entry name" value="PROTEASE FAMILY C15 PYROGLUTAMYL-PEPTIDASE I-RELATED"/>
    <property type="match status" value="1"/>
</dbReference>
<keyword evidence="4" id="KW-0378">Hydrolase</keyword>
<dbReference type="InterPro" id="IPR000816">
    <property type="entry name" value="Peptidase_C15"/>
</dbReference>
<evidence type="ECO:0000256" key="2">
    <source>
        <dbReference type="ARBA" id="ARBA00022490"/>
    </source>
</evidence>
<keyword evidence="5" id="KW-0788">Thiol protease</keyword>
<dbReference type="SUPFAM" id="SSF53182">
    <property type="entry name" value="Pyrrolidone carboxyl peptidase (pyroglutamate aminopeptidase)"/>
    <property type="match status" value="1"/>
</dbReference>
<dbReference type="EMBL" id="LUCM01010065">
    <property type="protein sequence ID" value="KAA0185965.1"/>
    <property type="molecule type" value="Genomic_DNA"/>
</dbReference>
<evidence type="ECO:0000313" key="6">
    <source>
        <dbReference type="EMBL" id="KAA0185965.1"/>
    </source>
</evidence>
<evidence type="ECO:0000256" key="1">
    <source>
        <dbReference type="ARBA" id="ARBA00006641"/>
    </source>
</evidence>
<evidence type="ECO:0000313" key="7">
    <source>
        <dbReference type="Proteomes" id="UP000728185"/>
    </source>
</evidence>